<dbReference type="Pfam" id="PF18826">
    <property type="entry name" value="bVLRF1"/>
    <property type="match status" value="1"/>
</dbReference>
<dbReference type="GO" id="GO:0004519">
    <property type="term" value="F:endonuclease activity"/>
    <property type="evidence" value="ECO:0007669"/>
    <property type="project" value="UniProtKB-KW"/>
</dbReference>
<gene>
    <name evidence="13" type="primary">ANKZF1_1</name>
    <name evidence="13" type="ORF">Ciccas_004451</name>
</gene>
<feature type="region of interest" description="Disordered" evidence="11">
    <location>
        <begin position="341"/>
        <end position="364"/>
    </location>
</feature>
<evidence type="ECO:0000259" key="12">
    <source>
        <dbReference type="PROSITE" id="PS52044"/>
    </source>
</evidence>
<reference evidence="13 14" key="1">
    <citation type="submission" date="2024-11" db="EMBL/GenBank/DDBJ databases">
        <title>Adaptive evolution of stress response genes in parasites aligns with host niche diversity.</title>
        <authorList>
            <person name="Hahn C."/>
            <person name="Resl P."/>
        </authorList>
    </citation>
    <scope>NUCLEOTIDE SEQUENCE [LARGE SCALE GENOMIC DNA]</scope>
    <source>
        <strain evidence="13">EGGRZ-B1_66</strain>
        <tissue evidence="13">Body</tissue>
    </source>
</reference>
<feature type="compositionally biased region" description="Acidic residues" evidence="11">
    <location>
        <begin position="23"/>
        <end position="35"/>
    </location>
</feature>
<dbReference type="GO" id="GO:0016787">
    <property type="term" value="F:hydrolase activity"/>
    <property type="evidence" value="ECO:0007669"/>
    <property type="project" value="UniProtKB-KW"/>
</dbReference>
<evidence type="ECO:0000256" key="3">
    <source>
        <dbReference type="ARBA" id="ARBA00022490"/>
    </source>
</evidence>
<evidence type="ECO:0000313" key="13">
    <source>
        <dbReference type="EMBL" id="KAL3316888.1"/>
    </source>
</evidence>
<comment type="subcellular location">
    <subcellularLocation>
        <location evidence="1">Cytoplasm</location>
    </subcellularLocation>
</comment>
<evidence type="ECO:0000256" key="1">
    <source>
        <dbReference type="ARBA" id="ARBA00004496"/>
    </source>
</evidence>
<keyword evidence="9" id="KW-0175">Coiled coil</keyword>
<feature type="region of interest" description="Disordered" evidence="11">
    <location>
        <begin position="1"/>
        <end position="50"/>
    </location>
</feature>
<keyword evidence="14" id="KW-1185">Reference proteome</keyword>
<dbReference type="PANTHER" id="PTHR16036:SF2">
    <property type="entry name" value="TRNA ENDONUCLEASE ANKZF1"/>
    <property type="match status" value="1"/>
</dbReference>
<evidence type="ECO:0000313" key="14">
    <source>
        <dbReference type="Proteomes" id="UP001626550"/>
    </source>
</evidence>
<accession>A0ABD2QBX4</accession>
<evidence type="ECO:0000256" key="6">
    <source>
        <dbReference type="ARBA" id="ARBA00022759"/>
    </source>
</evidence>
<dbReference type="EMBL" id="JBJKFK010000467">
    <property type="protein sequence ID" value="KAL3316888.1"/>
    <property type="molecule type" value="Genomic_DNA"/>
</dbReference>
<name>A0ABD2QBX4_9PLAT</name>
<dbReference type="InterPro" id="IPR041175">
    <property type="entry name" value="VLRF1/Vms1"/>
</dbReference>
<evidence type="ECO:0000256" key="7">
    <source>
        <dbReference type="ARBA" id="ARBA00022801"/>
    </source>
</evidence>
<dbReference type="AlphaFoldDB" id="A0ABD2QBX4"/>
<dbReference type="PANTHER" id="PTHR16036">
    <property type="entry name" value="ANKYRIN REPEAT AND ZINC FINGER DOMAIN-CONTAINING PROTEIN 1"/>
    <property type="match status" value="1"/>
</dbReference>
<keyword evidence="4 10" id="KW-0540">Nuclease</keyword>
<keyword evidence="8" id="KW-0040">ANK repeat</keyword>
<feature type="compositionally biased region" description="Polar residues" evidence="11">
    <location>
        <begin position="347"/>
        <end position="364"/>
    </location>
</feature>
<sequence length="406" mass="45713">MSKSQVKPGLVLPDYDSNSSLSEIDDGDQEDEEINQEEKSDSAQTDENSAKFPSFVQSSGKQLVLFRNHYSEIVGIHRCVLFNKSNRPETFDELNARVTYARKSRLWAVLLFSGGKFAAAIFDCQKPIVHKTFSRYTVRAKQGGSQSLKDSACGGAGGPKSAGASLRRYGELAIRRDISNLLHWRWLKLLQCCDLIFTCTTATNRSIFFNPPTASQRDATKEDIALDNSSSEIDTNDLDSLVPNTFAAEAIKARMGFVNGDSRLRSIPFRSRTITYASCKDLHNELSHFEIYDKDAQLEFLQLSDKRQQVKLDEQESPTLHTTESGRYVYVSLSKIQRKRSERKKSLSQSSNGTEETSAHDLSSSSCFNNSFHVHDRDFSEQDPVKAQEVDEARVKLEIAASLRYR</sequence>
<feature type="active site" evidence="10">
    <location>
        <position position="146"/>
    </location>
</feature>
<keyword evidence="7 10" id="KW-0378">Hydrolase</keyword>
<organism evidence="13 14">
    <name type="scientific">Cichlidogyrus casuarinus</name>
    <dbReference type="NCBI Taxonomy" id="1844966"/>
    <lineage>
        <taxon>Eukaryota</taxon>
        <taxon>Metazoa</taxon>
        <taxon>Spiralia</taxon>
        <taxon>Lophotrochozoa</taxon>
        <taxon>Platyhelminthes</taxon>
        <taxon>Monogenea</taxon>
        <taxon>Monopisthocotylea</taxon>
        <taxon>Dactylogyridea</taxon>
        <taxon>Ancyrocephalidae</taxon>
        <taxon>Cichlidogyrus</taxon>
    </lineage>
</organism>
<comment type="similarity">
    <text evidence="2 10">Belongs to the ANKZF1/VMS1 family.</text>
</comment>
<dbReference type="Proteomes" id="UP001626550">
    <property type="component" value="Unassembled WGS sequence"/>
</dbReference>
<evidence type="ECO:0000256" key="4">
    <source>
        <dbReference type="ARBA" id="ARBA00022722"/>
    </source>
</evidence>
<evidence type="ECO:0000256" key="5">
    <source>
        <dbReference type="ARBA" id="ARBA00022737"/>
    </source>
</evidence>
<dbReference type="GO" id="GO:0005737">
    <property type="term" value="C:cytoplasm"/>
    <property type="evidence" value="ECO:0007669"/>
    <property type="project" value="UniProtKB-SubCell"/>
</dbReference>
<evidence type="ECO:0000256" key="2">
    <source>
        <dbReference type="ARBA" id="ARBA00009262"/>
    </source>
</evidence>
<evidence type="ECO:0000256" key="11">
    <source>
        <dbReference type="SAM" id="MobiDB-lite"/>
    </source>
</evidence>
<keyword evidence="5" id="KW-0677">Repeat</keyword>
<feature type="domain" description="VLRF1" evidence="12">
    <location>
        <begin position="103"/>
        <end position="248"/>
    </location>
</feature>
<comment type="domain">
    <text evidence="10">The VLRF1 domain mediates binding to the 60S ribosomal subunit.</text>
</comment>
<dbReference type="PROSITE" id="PS52044">
    <property type="entry name" value="VLRF1"/>
    <property type="match status" value="1"/>
</dbReference>
<dbReference type="InterPro" id="IPR047139">
    <property type="entry name" value="ANKZ1/VMS1"/>
</dbReference>
<keyword evidence="3 10" id="KW-0963">Cytoplasm</keyword>
<protein>
    <submittedName>
        <fullName evidence="13">Ankyrin repeat and zinc finger domain-containing protein 1</fullName>
    </submittedName>
</protein>
<comment type="caution">
    <text evidence="13">The sequence shown here is derived from an EMBL/GenBank/DDBJ whole genome shotgun (WGS) entry which is preliminary data.</text>
</comment>
<proteinExistence type="inferred from homology"/>
<keyword evidence="6 10" id="KW-0255">Endonuclease</keyword>
<evidence type="ECO:0000256" key="8">
    <source>
        <dbReference type="ARBA" id="ARBA00023043"/>
    </source>
</evidence>
<evidence type="ECO:0000256" key="10">
    <source>
        <dbReference type="PROSITE-ProRule" id="PRU01389"/>
    </source>
</evidence>
<evidence type="ECO:0000256" key="9">
    <source>
        <dbReference type="ARBA" id="ARBA00023054"/>
    </source>
</evidence>